<reference evidence="2" key="1">
    <citation type="journal article" date="2014" name="Int. J. Syst. Evol. Microbiol.">
        <title>Complete genome sequence of Corynebacterium casei LMG S-19264T (=DSM 44701T), isolated from a smear-ripened cheese.</title>
        <authorList>
            <consortium name="US DOE Joint Genome Institute (JGI-PGF)"/>
            <person name="Walter F."/>
            <person name="Albersmeier A."/>
            <person name="Kalinowski J."/>
            <person name="Ruckert C."/>
        </authorList>
    </citation>
    <scope>NUCLEOTIDE SEQUENCE</scope>
    <source>
        <strain evidence="2">CGMCC 1.7086</strain>
    </source>
</reference>
<dbReference type="Pfam" id="PF00535">
    <property type="entry name" value="Glycos_transf_2"/>
    <property type="match status" value="1"/>
</dbReference>
<dbReference type="Gene3D" id="3.90.550.10">
    <property type="entry name" value="Spore Coat Polysaccharide Biosynthesis Protein SpsA, Chain A"/>
    <property type="match status" value="1"/>
</dbReference>
<dbReference type="InterPro" id="IPR029044">
    <property type="entry name" value="Nucleotide-diphossugar_trans"/>
</dbReference>
<dbReference type="EMBL" id="BMLS01000001">
    <property type="protein sequence ID" value="GGO63557.1"/>
    <property type="molecule type" value="Genomic_DNA"/>
</dbReference>
<dbReference type="AlphaFoldDB" id="A0A917YSZ1"/>
<keyword evidence="3" id="KW-1185">Reference proteome</keyword>
<dbReference type="PANTHER" id="PTHR43179">
    <property type="entry name" value="RHAMNOSYLTRANSFERASE WBBL"/>
    <property type="match status" value="1"/>
</dbReference>
<evidence type="ECO:0000259" key="1">
    <source>
        <dbReference type="Pfam" id="PF00535"/>
    </source>
</evidence>
<dbReference type="RefSeq" id="WP_188688663.1">
    <property type="nucleotide sequence ID" value="NZ_BMLS01000001.1"/>
</dbReference>
<feature type="domain" description="Glycosyltransferase 2-like" evidence="1">
    <location>
        <begin position="314"/>
        <end position="442"/>
    </location>
</feature>
<dbReference type="Proteomes" id="UP000606935">
    <property type="component" value="Unassembled WGS sequence"/>
</dbReference>
<sequence>MIKKVAVGFLKLVISRLPKSWRRYARQHHGLTSRYTRWLRQTGHVQYFPSELVLQKRFEANLRLQEEEMAALCGSAQPYFLLLVTNLSERSLSQSIESLVSLDAFNSSTFKLVLWVNDSQVEQCKRYVAGCWSALNGSISVERDLSALPLSWDENAVFVFREGELLHPKLLFVLHNWPLQDATLAYTDCDFIDNKGLKSTPQFYPDWNPDLQLTCGYVSTGVWLKSFRLLRHESVKVYENFIRHWFMAVALEDTQCVVEHISFCLLHKQQPEPDILKGLPEGIQTKLSVRADLTQGDKHHLCLNWHLSRQPLVSLIVPTRNAWQLVQSCIDSILNLSTYRNFEILLVDNNSDEAESLAYFEQVAEHPKVRLLKYPGVFNYSAINNYAVQHSKGEVIGLVNNDIEVISEHWLTAMVAQVMRPEIGCVGAKLLYSDNSIQHAGVVMGYGGGAGHAHKFFASDAPGYMQRLIASHNVSAVTAACLLVKRADFELVAGLNEQDLKVAFNDVDFCLKIRELGRRNLFCAEAVLYHHESVSRGAEDTPEKIQRFESEVAYLQSSWASVIAHDPAYNRHLTLKQENFMVADQQEYRHYFFTKKG</sequence>
<evidence type="ECO:0000313" key="3">
    <source>
        <dbReference type="Proteomes" id="UP000606935"/>
    </source>
</evidence>
<dbReference type="InterPro" id="IPR001173">
    <property type="entry name" value="Glyco_trans_2-like"/>
</dbReference>
<name>A0A917YSZ1_9ALTE</name>
<dbReference type="SUPFAM" id="SSF53448">
    <property type="entry name" value="Nucleotide-diphospho-sugar transferases"/>
    <property type="match status" value="1"/>
</dbReference>
<accession>A0A917YSZ1</accession>
<organism evidence="2 3">
    <name type="scientific">Bowmanella pacifica</name>
    <dbReference type="NCBI Taxonomy" id="502051"/>
    <lineage>
        <taxon>Bacteria</taxon>
        <taxon>Pseudomonadati</taxon>
        <taxon>Pseudomonadota</taxon>
        <taxon>Gammaproteobacteria</taxon>
        <taxon>Alteromonadales</taxon>
        <taxon>Alteromonadaceae</taxon>
        <taxon>Bowmanella</taxon>
    </lineage>
</organism>
<proteinExistence type="predicted"/>
<evidence type="ECO:0000313" key="2">
    <source>
        <dbReference type="EMBL" id="GGO63557.1"/>
    </source>
</evidence>
<comment type="caution">
    <text evidence="2">The sequence shown here is derived from an EMBL/GenBank/DDBJ whole genome shotgun (WGS) entry which is preliminary data.</text>
</comment>
<dbReference type="CDD" id="cd04186">
    <property type="entry name" value="GT_2_like_c"/>
    <property type="match status" value="1"/>
</dbReference>
<dbReference type="PANTHER" id="PTHR43179:SF7">
    <property type="entry name" value="RHAMNOSYLTRANSFERASE WBBL"/>
    <property type="match status" value="1"/>
</dbReference>
<gene>
    <name evidence="2" type="ORF">GCM10010982_00870</name>
</gene>
<protein>
    <recommendedName>
        <fullName evidence="1">Glycosyltransferase 2-like domain-containing protein</fullName>
    </recommendedName>
</protein>
<reference evidence="2" key="2">
    <citation type="submission" date="2020-09" db="EMBL/GenBank/DDBJ databases">
        <authorList>
            <person name="Sun Q."/>
            <person name="Zhou Y."/>
        </authorList>
    </citation>
    <scope>NUCLEOTIDE SEQUENCE</scope>
    <source>
        <strain evidence="2">CGMCC 1.7086</strain>
    </source>
</reference>